<sequence>MSTPLSDLMLNDRGFVFDPASGETFQLNPTGLRIVRLLQSGLSHDAALTQMVSEFEVDEHTAQRDFSDFLENAVRLGWRIE</sequence>
<dbReference type="Proteomes" id="UP000005824">
    <property type="component" value="Unassembled WGS sequence"/>
</dbReference>
<organism evidence="1 2">
    <name type="scientific">Chthoniobacter flavus Ellin428</name>
    <dbReference type="NCBI Taxonomy" id="497964"/>
    <lineage>
        <taxon>Bacteria</taxon>
        <taxon>Pseudomonadati</taxon>
        <taxon>Verrucomicrobiota</taxon>
        <taxon>Spartobacteria</taxon>
        <taxon>Chthoniobacterales</taxon>
        <taxon>Chthoniobacteraceae</taxon>
        <taxon>Chthoniobacter</taxon>
    </lineage>
</organism>
<dbReference type="InParanoid" id="B4D8Z1"/>
<evidence type="ECO:0000313" key="2">
    <source>
        <dbReference type="Proteomes" id="UP000005824"/>
    </source>
</evidence>
<dbReference type="STRING" id="497964.CfE428DRAFT_5381"/>
<gene>
    <name evidence="1" type="ORF">CfE428DRAFT_5381</name>
</gene>
<name>B4D8Z1_9BACT</name>
<dbReference type="Gene3D" id="1.10.10.1150">
    <property type="entry name" value="Coenzyme PQQ synthesis protein D (PqqD)"/>
    <property type="match status" value="1"/>
</dbReference>
<evidence type="ECO:0008006" key="3">
    <source>
        <dbReference type="Google" id="ProtNLM"/>
    </source>
</evidence>
<dbReference type="InterPro" id="IPR008792">
    <property type="entry name" value="PQQD"/>
</dbReference>
<keyword evidence="2" id="KW-1185">Reference proteome</keyword>
<dbReference type="EMBL" id="ABVL01000024">
    <property type="protein sequence ID" value="EDY17036.1"/>
    <property type="molecule type" value="Genomic_DNA"/>
</dbReference>
<protein>
    <recommendedName>
        <fullName evidence="3">Coenzyme PQQ synthesis D</fullName>
    </recommendedName>
</protein>
<dbReference type="AlphaFoldDB" id="B4D8Z1"/>
<comment type="caution">
    <text evidence="1">The sequence shown here is derived from an EMBL/GenBank/DDBJ whole genome shotgun (WGS) entry which is preliminary data.</text>
</comment>
<dbReference type="NCBIfam" id="TIGR04353">
    <property type="entry name" value="PqqD_rel_X"/>
    <property type="match status" value="1"/>
</dbReference>
<accession>B4D8Z1</accession>
<dbReference type="RefSeq" id="WP_006982702.1">
    <property type="nucleotide sequence ID" value="NZ_ABVL01000024.1"/>
</dbReference>
<proteinExistence type="predicted"/>
<dbReference type="InterPro" id="IPR027599">
    <property type="entry name" value="PqqD-rel_X"/>
</dbReference>
<reference evidence="1 2" key="1">
    <citation type="journal article" date="2011" name="J. Bacteriol.">
        <title>Genome sequence of Chthoniobacter flavus Ellin428, an aerobic heterotrophic soil bacterium.</title>
        <authorList>
            <person name="Kant R."/>
            <person name="van Passel M.W."/>
            <person name="Palva A."/>
            <person name="Lucas S."/>
            <person name="Lapidus A."/>
            <person name="Glavina Del Rio T."/>
            <person name="Dalin E."/>
            <person name="Tice H."/>
            <person name="Bruce D."/>
            <person name="Goodwin L."/>
            <person name="Pitluck S."/>
            <person name="Larimer F.W."/>
            <person name="Land M.L."/>
            <person name="Hauser L."/>
            <person name="Sangwan P."/>
            <person name="de Vos W.M."/>
            <person name="Janssen P.H."/>
            <person name="Smidt H."/>
        </authorList>
    </citation>
    <scope>NUCLEOTIDE SEQUENCE [LARGE SCALE GENOMIC DNA]</scope>
    <source>
        <strain evidence="1 2">Ellin428</strain>
    </source>
</reference>
<dbReference type="InterPro" id="IPR041881">
    <property type="entry name" value="PqqD_sf"/>
</dbReference>
<dbReference type="Pfam" id="PF05402">
    <property type="entry name" value="PqqD"/>
    <property type="match status" value="1"/>
</dbReference>
<evidence type="ECO:0000313" key="1">
    <source>
        <dbReference type="EMBL" id="EDY17036.1"/>
    </source>
</evidence>